<name>A0AAD8E5K9_DIPPU</name>
<proteinExistence type="predicted"/>
<dbReference type="AlphaFoldDB" id="A0AAD8E5K9"/>
<evidence type="ECO:0000313" key="1">
    <source>
        <dbReference type="EMBL" id="KAJ9577676.1"/>
    </source>
</evidence>
<keyword evidence="2" id="KW-1185">Reference proteome</keyword>
<reference evidence="1" key="1">
    <citation type="journal article" date="2023" name="IScience">
        <title>Live-bearing cockroach genome reveals convergent evolutionary mechanisms linked to viviparity in insects and beyond.</title>
        <authorList>
            <person name="Fouks B."/>
            <person name="Harrison M.C."/>
            <person name="Mikhailova A.A."/>
            <person name="Marchal E."/>
            <person name="English S."/>
            <person name="Carruthers M."/>
            <person name="Jennings E.C."/>
            <person name="Chiamaka E.L."/>
            <person name="Frigard R.A."/>
            <person name="Pippel M."/>
            <person name="Attardo G.M."/>
            <person name="Benoit J.B."/>
            <person name="Bornberg-Bauer E."/>
            <person name="Tobe S.S."/>
        </authorList>
    </citation>
    <scope>NUCLEOTIDE SEQUENCE</scope>
    <source>
        <strain evidence="1">Stay&amp;Tobe</strain>
    </source>
</reference>
<dbReference type="EMBL" id="JASPKZ010009350">
    <property type="protein sequence ID" value="KAJ9577676.1"/>
    <property type="molecule type" value="Genomic_DNA"/>
</dbReference>
<feature type="non-terminal residue" evidence="1">
    <location>
        <position position="1"/>
    </location>
</feature>
<comment type="caution">
    <text evidence="1">The sequence shown here is derived from an EMBL/GenBank/DDBJ whole genome shotgun (WGS) entry which is preliminary data.</text>
</comment>
<accession>A0AAD8E5K9</accession>
<organism evidence="1 2">
    <name type="scientific">Diploptera punctata</name>
    <name type="common">Pacific beetle cockroach</name>
    <dbReference type="NCBI Taxonomy" id="6984"/>
    <lineage>
        <taxon>Eukaryota</taxon>
        <taxon>Metazoa</taxon>
        <taxon>Ecdysozoa</taxon>
        <taxon>Arthropoda</taxon>
        <taxon>Hexapoda</taxon>
        <taxon>Insecta</taxon>
        <taxon>Pterygota</taxon>
        <taxon>Neoptera</taxon>
        <taxon>Polyneoptera</taxon>
        <taxon>Dictyoptera</taxon>
        <taxon>Blattodea</taxon>
        <taxon>Blaberoidea</taxon>
        <taxon>Blaberidae</taxon>
        <taxon>Diplopterinae</taxon>
        <taxon>Diploptera</taxon>
    </lineage>
</organism>
<sequence length="140" mass="15350">VLPVLKNTSNIKPKDVVTENLTSADTTEVQAQADIKSEVGLQPTNTADHLQSFETAKASNVNSDNESITSEPKVENYDLYEIVGDLSKSILNQLTTKPEYKKLSSNKTKKNLFHLESIMTPSAAVDGNEDKKDVINIEVS</sequence>
<gene>
    <name evidence="1" type="ORF">L9F63_005756</name>
</gene>
<dbReference type="Proteomes" id="UP001233999">
    <property type="component" value="Unassembled WGS sequence"/>
</dbReference>
<protein>
    <submittedName>
        <fullName evidence="1">Uncharacterized protein</fullName>
    </submittedName>
</protein>
<reference evidence="1" key="2">
    <citation type="submission" date="2023-05" db="EMBL/GenBank/DDBJ databases">
        <authorList>
            <person name="Fouks B."/>
        </authorList>
    </citation>
    <scope>NUCLEOTIDE SEQUENCE</scope>
    <source>
        <strain evidence="1">Stay&amp;Tobe</strain>
        <tissue evidence="1">Testes</tissue>
    </source>
</reference>
<evidence type="ECO:0000313" key="2">
    <source>
        <dbReference type="Proteomes" id="UP001233999"/>
    </source>
</evidence>